<evidence type="ECO:0000256" key="2">
    <source>
        <dbReference type="ARBA" id="ARBA00020672"/>
    </source>
</evidence>
<comment type="function">
    <text evidence="5">Demethylates proteins that have been reversibly carboxymethylated. Demethylates the phosphatase PP2A catalytic subunit.</text>
</comment>
<evidence type="ECO:0000313" key="12">
    <source>
        <dbReference type="Proteomes" id="UP000308549"/>
    </source>
</evidence>
<evidence type="ECO:0000256" key="3">
    <source>
        <dbReference type="ARBA" id="ARBA00022487"/>
    </source>
</evidence>
<dbReference type="SUPFAM" id="SSF53474">
    <property type="entry name" value="alpha/beta-Hydrolases"/>
    <property type="match status" value="1"/>
</dbReference>
<evidence type="ECO:0000256" key="8">
    <source>
        <dbReference type="PIRSR" id="PIRSR022950-1"/>
    </source>
</evidence>
<accession>A0A4U0TIZ5</accession>
<dbReference type="PIRSF" id="PIRSF022950">
    <property type="entry name" value="PPase_methylesterase_euk"/>
    <property type="match status" value="1"/>
</dbReference>
<evidence type="ECO:0000256" key="1">
    <source>
        <dbReference type="ARBA" id="ARBA00008645"/>
    </source>
</evidence>
<comment type="similarity">
    <text evidence="1 7">Belongs to the AB hydrolase superfamily.</text>
</comment>
<dbReference type="Gene3D" id="3.40.50.1820">
    <property type="entry name" value="alpha/beta hydrolase"/>
    <property type="match status" value="1"/>
</dbReference>
<reference evidence="11 12" key="1">
    <citation type="submission" date="2017-03" db="EMBL/GenBank/DDBJ databases">
        <title>Genomes of endolithic fungi from Antarctica.</title>
        <authorList>
            <person name="Coleine C."/>
            <person name="Masonjones S."/>
            <person name="Stajich J.E."/>
        </authorList>
    </citation>
    <scope>NUCLEOTIDE SEQUENCE [LARGE SCALE GENOMIC DNA]</scope>
    <source>
        <strain evidence="11 12">CCFEE 6315</strain>
    </source>
</reference>
<feature type="compositionally biased region" description="Polar residues" evidence="9">
    <location>
        <begin position="65"/>
        <end position="77"/>
    </location>
</feature>
<comment type="caution">
    <text evidence="11">The sequence shown here is derived from an EMBL/GenBank/DDBJ whole genome shotgun (WGS) entry which is preliminary data.</text>
</comment>
<feature type="compositionally biased region" description="Low complexity" evidence="9">
    <location>
        <begin position="45"/>
        <end position="64"/>
    </location>
</feature>
<sequence length="412" mass="44445">MSDLLRQSVDNHLPPPPPPAQPHARPRPDPIPSPNTIPELDEHSSSPSSDSSDLSASSADSATSINTVRPSSHEQAASPNHWTTYFAQELYLDHVDNAKGFKACYHVYLTPPSDPQKDPLFICHHGAGATGLSFAVFAQELHKLLPTAGILSLEARAHGSTIHPTAPQNDDDDEPLDFSLPTLSADALTMINLTATTQNWPTLPPTLLLGHSLGAAILTDLASTAALGAQLLGLINLDIVEGSAVSALAHMQTHLASRPSTFPSIDAAITWHLRTRTLRNPASAAISVPSLLKPSDPSTPSEEKSYTWLTPLPPTAPFWPTWFTSLSSKFLSARAAKLLILAGTDRLDRELMIAQMQGKFQLVVLPEAGHFVQEDEPERVAEVVVGFWRRNDRGALVLPPKVGDLIRMGKKV</sequence>
<evidence type="ECO:0000256" key="4">
    <source>
        <dbReference type="ARBA" id="ARBA00022801"/>
    </source>
</evidence>
<evidence type="ECO:0000313" key="11">
    <source>
        <dbReference type="EMBL" id="TKA21770.1"/>
    </source>
</evidence>
<dbReference type="OrthoDB" id="194865at2759"/>
<protein>
    <recommendedName>
        <fullName evidence="2 7">Protein phosphatase methylesterase 1</fullName>
        <shortName evidence="7">PME-1</shortName>
        <ecNumber evidence="7">3.1.1.-</ecNumber>
    </recommendedName>
</protein>
<evidence type="ECO:0000256" key="9">
    <source>
        <dbReference type="SAM" id="MobiDB-lite"/>
    </source>
</evidence>
<keyword evidence="12" id="KW-1185">Reference proteome</keyword>
<dbReference type="AlphaFoldDB" id="A0A4U0TIZ5"/>
<evidence type="ECO:0000259" key="10">
    <source>
        <dbReference type="Pfam" id="PF12697"/>
    </source>
</evidence>
<feature type="active site" evidence="8">
    <location>
        <position position="370"/>
    </location>
</feature>
<dbReference type="Proteomes" id="UP000308549">
    <property type="component" value="Unassembled WGS sequence"/>
</dbReference>
<dbReference type="InterPro" id="IPR016812">
    <property type="entry name" value="PPase_methylesterase_euk"/>
</dbReference>
<organism evidence="11 12">
    <name type="scientific">Salinomyces thailandicus</name>
    <dbReference type="NCBI Taxonomy" id="706561"/>
    <lineage>
        <taxon>Eukaryota</taxon>
        <taxon>Fungi</taxon>
        <taxon>Dikarya</taxon>
        <taxon>Ascomycota</taxon>
        <taxon>Pezizomycotina</taxon>
        <taxon>Dothideomycetes</taxon>
        <taxon>Dothideomycetidae</taxon>
        <taxon>Mycosphaerellales</taxon>
        <taxon>Teratosphaeriaceae</taxon>
        <taxon>Salinomyces</taxon>
    </lineage>
</organism>
<dbReference type="PANTHER" id="PTHR14189">
    <property type="entry name" value="PROTEIN PHOSPHATASE METHYLESTERASE-1 RELATED"/>
    <property type="match status" value="1"/>
</dbReference>
<dbReference type="GO" id="GO:0051723">
    <property type="term" value="F:protein methylesterase activity"/>
    <property type="evidence" value="ECO:0007669"/>
    <property type="project" value="UniProtKB-EC"/>
</dbReference>
<keyword evidence="4 7" id="KW-0378">Hydrolase</keyword>
<evidence type="ECO:0000256" key="6">
    <source>
        <dbReference type="ARBA" id="ARBA00049203"/>
    </source>
</evidence>
<dbReference type="InterPro" id="IPR000073">
    <property type="entry name" value="AB_hydrolase_1"/>
</dbReference>
<comment type="catalytic activity">
    <reaction evidence="6">
        <text>[phosphatase 2A protein]-C-terminal L-leucine methyl ester + H2O = [phosphatase 2A protein]-C-terminal L-leucine + methanol + H(+)</text>
        <dbReference type="Rhea" id="RHEA:48548"/>
        <dbReference type="Rhea" id="RHEA-COMP:12134"/>
        <dbReference type="Rhea" id="RHEA-COMP:12135"/>
        <dbReference type="ChEBI" id="CHEBI:15377"/>
        <dbReference type="ChEBI" id="CHEBI:15378"/>
        <dbReference type="ChEBI" id="CHEBI:17790"/>
        <dbReference type="ChEBI" id="CHEBI:90516"/>
        <dbReference type="ChEBI" id="CHEBI:90517"/>
        <dbReference type="EC" id="3.1.1.89"/>
    </reaction>
</comment>
<dbReference type="PANTHER" id="PTHR14189:SF0">
    <property type="entry name" value="PROTEIN PHOSPHATASE METHYLESTERASE 1"/>
    <property type="match status" value="1"/>
</dbReference>
<evidence type="ECO:0000256" key="7">
    <source>
        <dbReference type="PIRNR" id="PIRNR022950"/>
    </source>
</evidence>
<dbReference type="Pfam" id="PF12697">
    <property type="entry name" value="Abhydrolase_6"/>
    <property type="match status" value="1"/>
</dbReference>
<dbReference type="EMBL" id="NAJL01000102">
    <property type="protein sequence ID" value="TKA21770.1"/>
    <property type="molecule type" value="Genomic_DNA"/>
</dbReference>
<feature type="region of interest" description="Disordered" evidence="9">
    <location>
        <begin position="1"/>
        <end position="77"/>
    </location>
</feature>
<feature type="active site" evidence="8">
    <location>
        <position position="238"/>
    </location>
</feature>
<proteinExistence type="inferred from homology"/>
<evidence type="ECO:0000256" key="5">
    <source>
        <dbReference type="ARBA" id="ARBA00024741"/>
    </source>
</evidence>
<name>A0A4U0TIZ5_9PEZI</name>
<feature type="active site" evidence="8">
    <location>
        <position position="212"/>
    </location>
</feature>
<dbReference type="EC" id="3.1.1.-" evidence="7"/>
<keyword evidence="3 7" id="KW-0719">Serine esterase</keyword>
<dbReference type="InterPro" id="IPR029058">
    <property type="entry name" value="AB_hydrolase_fold"/>
</dbReference>
<feature type="domain" description="AB hydrolase-1" evidence="10">
    <location>
        <begin position="122"/>
        <end position="383"/>
    </location>
</feature>
<gene>
    <name evidence="11" type="ORF">B0A50_08695</name>
</gene>